<accession>A0A2K1ICV6</accession>
<gene>
    <name evidence="1" type="ORF">PHYPA_030594</name>
</gene>
<dbReference type="Proteomes" id="UP000006727">
    <property type="component" value="Chromosome 26"/>
</dbReference>
<evidence type="ECO:0000313" key="1">
    <source>
        <dbReference type="EMBL" id="PNR27113.1"/>
    </source>
</evidence>
<dbReference type="InParanoid" id="A0A2K1ICV6"/>
<dbReference type="EnsemblPlants" id="Pp3c26_13257V3.1">
    <property type="protein sequence ID" value="Pp3c26_13257V3.1"/>
    <property type="gene ID" value="Pp3c26_13257"/>
</dbReference>
<reference evidence="1 3" key="2">
    <citation type="journal article" date="2018" name="Plant J.">
        <title>The Physcomitrella patens chromosome-scale assembly reveals moss genome structure and evolution.</title>
        <authorList>
            <person name="Lang D."/>
            <person name="Ullrich K.K."/>
            <person name="Murat F."/>
            <person name="Fuchs J."/>
            <person name="Jenkins J."/>
            <person name="Haas F.B."/>
            <person name="Piednoel M."/>
            <person name="Gundlach H."/>
            <person name="Van Bel M."/>
            <person name="Meyberg R."/>
            <person name="Vives C."/>
            <person name="Morata J."/>
            <person name="Symeonidi A."/>
            <person name="Hiss M."/>
            <person name="Muchero W."/>
            <person name="Kamisugi Y."/>
            <person name="Saleh O."/>
            <person name="Blanc G."/>
            <person name="Decker E.L."/>
            <person name="van Gessel N."/>
            <person name="Grimwood J."/>
            <person name="Hayes R.D."/>
            <person name="Graham S.W."/>
            <person name="Gunter L.E."/>
            <person name="McDaniel S.F."/>
            <person name="Hoernstein S.N.W."/>
            <person name="Larsson A."/>
            <person name="Li F.W."/>
            <person name="Perroud P.F."/>
            <person name="Phillips J."/>
            <person name="Ranjan P."/>
            <person name="Rokshar D.S."/>
            <person name="Rothfels C.J."/>
            <person name="Schneider L."/>
            <person name="Shu S."/>
            <person name="Stevenson D.W."/>
            <person name="Thummler F."/>
            <person name="Tillich M."/>
            <person name="Villarreal Aguilar J.C."/>
            <person name="Widiez T."/>
            <person name="Wong G.K."/>
            <person name="Wymore A."/>
            <person name="Zhang Y."/>
            <person name="Zimmer A.D."/>
            <person name="Quatrano R.S."/>
            <person name="Mayer K.F.X."/>
            <person name="Goodstein D."/>
            <person name="Casacuberta J.M."/>
            <person name="Vandepoele K."/>
            <person name="Reski R."/>
            <person name="Cuming A.C."/>
            <person name="Tuskan G.A."/>
            <person name="Maumus F."/>
            <person name="Salse J."/>
            <person name="Schmutz J."/>
            <person name="Rensing S.A."/>
        </authorList>
    </citation>
    <scope>NUCLEOTIDE SEQUENCE [LARGE SCALE GENOMIC DNA]</scope>
    <source>
        <strain evidence="2 3">cv. Gransden 2004</strain>
    </source>
</reference>
<evidence type="ECO:0000313" key="3">
    <source>
        <dbReference type="Proteomes" id="UP000006727"/>
    </source>
</evidence>
<reference evidence="2" key="3">
    <citation type="submission" date="2020-12" db="UniProtKB">
        <authorList>
            <consortium name="EnsemblPlants"/>
        </authorList>
    </citation>
    <scope>IDENTIFICATION</scope>
</reference>
<name>A0A2K1ICV6_PHYPA</name>
<protein>
    <submittedName>
        <fullName evidence="1 2">Uncharacterized protein</fullName>
    </submittedName>
</protein>
<proteinExistence type="predicted"/>
<dbReference type="AlphaFoldDB" id="A0A2K1ICV6"/>
<organism evidence="1">
    <name type="scientific">Physcomitrium patens</name>
    <name type="common">Spreading-leaved earth moss</name>
    <name type="synonym">Physcomitrella patens</name>
    <dbReference type="NCBI Taxonomy" id="3218"/>
    <lineage>
        <taxon>Eukaryota</taxon>
        <taxon>Viridiplantae</taxon>
        <taxon>Streptophyta</taxon>
        <taxon>Embryophyta</taxon>
        <taxon>Bryophyta</taxon>
        <taxon>Bryophytina</taxon>
        <taxon>Bryopsida</taxon>
        <taxon>Funariidae</taxon>
        <taxon>Funariales</taxon>
        <taxon>Funariaceae</taxon>
        <taxon>Physcomitrium</taxon>
    </lineage>
</organism>
<dbReference type="Gramene" id="Pp3c26_13257V3.1">
    <property type="protein sequence ID" value="Pp3c26_13257V3.1"/>
    <property type="gene ID" value="Pp3c26_13257"/>
</dbReference>
<dbReference type="EMBL" id="ABEU02000026">
    <property type="protein sequence ID" value="PNR27113.1"/>
    <property type="molecule type" value="Genomic_DNA"/>
</dbReference>
<reference evidence="1 3" key="1">
    <citation type="journal article" date="2008" name="Science">
        <title>The Physcomitrella genome reveals evolutionary insights into the conquest of land by plants.</title>
        <authorList>
            <person name="Rensing S."/>
            <person name="Lang D."/>
            <person name="Zimmer A."/>
            <person name="Terry A."/>
            <person name="Salamov A."/>
            <person name="Shapiro H."/>
            <person name="Nishiyama T."/>
            <person name="Perroud P.-F."/>
            <person name="Lindquist E."/>
            <person name="Kamisugi Y."/>
            <person name="Tanahashi T."/>
            <person name="Sakakibara K."/>
            <person name="Fujita T."/>
            <person name="Oishi K."/>
            <person name="Shin-I T."/>
            <person name="Kuroki Y."/>
            <person name="Toyoda A."/>
            <person name="Suzuki Y."/>
            <person name="Hashimoto A."/>
            <person name="Yamaguchi K."/>
            <person name="Sugano A."/>
            <person name="Kohara Y."/>
            <person name="Fujiyama A."/>
            <person name="Anterola A."/>
            <person name="Aoki S."/>
            <person name="Ashton N."/>
            <person name="Barbazuk W.B."/>
            <person name="Barker E."/>
            <person name="Bennetzen J."/>
            <person name="Bezanilla M."/>
            <person name="Blankenship R."/>
            <person name="Cho S.H."/>
            <person name="Dutcher S."/>
            <person name="Estelle M."/>
            <person name="Fawcett J.A."/>
            <person name="Gundlach H."/>
            <person name="Hanada K."/>
            <person name="Heyl A."/>
            <person name="Hicks K.A."/>
            <person name="Hugh J."/>
            <person name="Lohr M."/>
            <person name="Mayer K."/>
            <person name="Melkozernov A."/>
            <person name="Murata T."/>
            <person name="Nelson D."/>
            <person name="Pils B."/>
            <person name="Prigge M."/>
            <person name="Reiss B."/>
            <person name="Renner T."/>
            <person name="Rombauts S."/>
            <person name="Rushton P."/>
            <person name="Sanderfoot A."/>
            <person name="Schween G."/>
            <person name="Shiu S.-H."/>
            <person name="Stueber K."/>
            <person name="Theodoulou F.L."/>
            <person name="Tu H."/>
            <person name="Van de Peer Y."/>
            <person name="Verrier P.J."/>
            <person name="Waters E."/>
            <person name="Wood A."/>
            <person name="Yang L."/>
            <person name="Cove D."/>
            <person name="Cuming A."/>
            <person name="Hasebe M."/>
            <person name="Lucas S."/>
            <person name="Mishler D.B."/>
            <person name="Reski R."/>
            <person name="Grigoriev I."/>
            <person name="Quatrano R.S."/>
            <person name="Boore J.L."/>
        </authorList>
    </citation>
    <scope>NUCLEOTIDE SEQUENCE [LARGE SCALE GENOMIC DNA]</scope>
    <source>
        <strain evidence="2 3">cv. Gransden 2004</strain>
    </source>
</reference>
<evidence type="ECO:0000313" key="2">
    <source>
        <dbReference type="EnsemblPlants" id="Pp3c26_13257V3.1"/>
    </source>
</evidence>
<sequence>MQRIGWTCRCVKHKLQLNLHTRIKTNKQPLHQRRRISTVIRTRRLEVHNNVRFFNLFGDDVKLEHLLISNVVKDMRLPNSICNNVKL</sequence>
<keyword evidence="3" id="KW-1185">Reference proteome</keyword>